<accession>A0AAJ0UGV3</accession>
<feature type="domain" description="EAL" evidence="1">
    <location>
        <begin position="1"/>
        <end position="205"/>
    </location>
</feature>
<evidence type="ECO:0000313" key="3">
    <source>
        <dbReference type="EMBL" id="MBK5931056.1"/>
    </source>
</evidence>
<dbReference type="Gene3D" id="3.20.20.450">
    <property type="entry name" value="EAL domain"/>
    <property type="match status" value="1"/>
</dbReference>
<dbReference type="Pfam" id="PF08668">
    <property type="entry name" value="HDOD"/>
    <property type="match status" value="1"/>
</dbReference>
<dbReference type="PIRSF" id="PIRSF003180">
    <property type="entry name" value="DiGMPpdiest_YuxH"/>
    <property type="match status" value="1"/>
</dbReference>
<dbReference type="PANTHER" id="PTHR33525:SF4">
    <property type="entry name" value="CYCLIC DI-GMP PHOSPHODIESTERASE CDGJ"/>
    <property type="match status" value="1"/>
</dbReference>
<dbReference type="PROSITE" id="PS51833">
    <property type="entry name" value="HDOD"/>
    <property type="match status" value="1"/>
</dbReference>
<reference evidence="3" key="1">
    <citation type="submission" date="2017-05" db="EMBL/GenBank/DDBJ databases">
        <authorList>
            <person name="Imhoff J.F."/>
            <person name="Rahn T."/>
            <person name="Kuenzel S."/>
            <person name="Neulinger S.C."/>
        </authorList>
    </citation>
    <scope>NUCLEOTIDE SEQUENCE</scope>
    <source>
        <strain evidence="3">DSM 4395</strain>
    </source>
</reference>
<dbReference type="SUPFAM" id="SSF141868">
    <property type="entry name" value="EAL domain-like"/>
    <property type="match status" value="1"/>
</dbReference>
<reference evidence="3" key="2">
    <citation type="journal article" date="2020" name="Microorganisms">
        <title>Osmotic Adaptation and Compatible Solute Biosynthesis of Phototrophic Bacteria as Revealed from Genome Analyses.</title>
        <authorList>
            <person name="Imhoff J.F."/>
            <person name="Rahn T."/>
            <person name="Kunzel S."/>
            <person name="Keller A."/>
            <person name="Neulinger S.C."/>
        </authorList>
    </citation>
    <scope>NUCLEOTIDE SEQUENCE</scope>
    <source>
        <strain evidence="3">DSM 4395</strain>
    </source>
</reference>
<comment type="caution">
    <text evidence="3">The sequence shown here is derived from an EMBL/GenBank/DDBJ whole genome shotgun (WGS) entry which is preliminary data.</text>
</comment>
<dbReference type="InterPro" id="IPR013976">
    <property type="entry name" value="HDOD"/>
</dbReference>
<dbReference type="Gene3D" id="1.10.3210.10">
    <property type="entry name" value="Hypothetical protein af1432"/>
    <property type="match status" value="1"/>
</dbReference>
<evidence type="ECO:0008006" key="5">
    <source>
        <dbReference type="Google" id="ProtNLM"/>
    </source>
</evidence>
<dbReference type="PANTHER" id="PTHR33525">
    <property type="match status" value="1"/>
</dbReference>
<evidence type="ECO:0000259" key="2">
    <source>
        <dbReference type="PROSITE" id="PS51833"/>
    </source>
</evidence>
<dbReference type="EMBL" id="NHSF01000059">
    <property type="protein sequence ID" value="MBK5931056.1"/>
    <property type="molecule type" value="Genomic_DNA"/>
</dbReference>
<dbReference type="InterPro" id="IPR052340">
    <property type="entry name" value="RNase_Y/CdgJ"/>
</dbReference>
<feature type="domain" description="HDOD" evidence="2">
    <location>
        <begin position="199"/>
        <end position="384"/>
    </location>
</feature>
<evidence type="ECO:0000259" key="1">
    <source>
        <dbReference type="PROSITE" id="PS50883"/>
    </source>
</evidence>
<dbReference type="PROSITE" id="PS50883">
    <property type="entry name" value="EAL"/>
    <property type="match status" value="1"/>
</dbReference>
<proteinExistence type="predicted"/>
<dbReference type="Pfam" id="PF00563">
    <property type="entry name" value="EAL"/>
    <property type="match status" value="1"/>
</dbReference>
<organism evidence="3 4">
    <name type="scientific">Halochromatium salexigens</name>
    <name type="common">Chromatium salexigens</name>
    <dbReference type="NCBI Taxonomy" id="49447"/>
    <lineage>
        <taxon>Bacteria</taxon>
        <taxon>Pseudomonadati</taxon>
        <taxon>Pseudomonadota</taxon>
        <taxon>Gammaproteobacteria</taxon>
        <taxon>Chromatiales</taxon>
        <taxon>Chromatiaceae</taxon>
        <taxon>Halochromatium</taxon>
    </lineage>
</organism>
<dbReference type="SUPFAM" id="SSF109604">
    <property type="entry name" value="HD-domain/PDEase-like"/>
    <property type="match status" value="1"/>
</dbReference>
<dbReference type="AlphaFoldDB" id="A0AAJ0UGV3"/>
<name>A0AAJ0UGV3_HALSE</name>
<keyword evidence="4" id="KW-1185">Reference proteome</keyword>
<dbReference type="Proteomes" id="UP001296967">
    <property type="component" value="Unassembled WGS sequence"/>
</dbReference>
<evidence type="ECO:0000313" key="4">
    <source>
        <dbReference type="Proteomes" id="UP001296967"/>
    </source>
</evidence>
<protein>
    <recommendedName>
        <fullName evidence="5">Diguanylate phosphodiesterase</fullName>
    </recommendedName>
</protein>
<dbReference type="InterPro" id="IPR014408">
    <property type="entry name" value="dGMP_Pdiesterase_EAL/HD-GYP"/>
</dbReference>
<gene>
    <name evidence="3" type="ORF">CCR82_11105</name>
</gene>
<dbReference type="InterPro" id="IPR001633">
    <property type="entry name" value="EAL_dom"/>
</dbReference>
<sequence length="403" mass="45828">MDEIFVGRQPIFDRNSKLYGYELLFRDGSGNYAGELDRDQATSQVIVNVFLEFGLDRIVGPHRAFINFTRRFLVDRQSLPLPPTRVVLEVLEDVRLDADVIAGLRAYVRDGFTVALDDFVFRDSMRPFIELAHIVKLDLMVSSRQELVEQVRLLRAYDVKLLAEKVETEEAFEYCKQLGFDYFQGYFLSRPNIVQGAQVPLNRLKLLELTTRLQNPDVDISELEEIISQDVTLSYKLLRQLNSAFFALPRVVESLRAAVVYLGTQRIQRWASLLLLAKLDNQSSELMAQGIHRAKMCELLATFAGRAQTDSYFTVGLFSLLDAMMRAPLTEVLDALPLTSEVRDAMLHHQGPYGEALASVIAYEQGDFQQARFAHLTPSQMTDAYLKAVWWADQSADVLTSPQ</sequence>
<dbReference type="InterPro" id="IPR035919">
    <property type="entry name" value="EAL_sf"/>
</dbReference>
<dbReference type="RefSeq" id="WP_201245872.1">
    <property type="nucleotide sequence ID" value="NZ_NHSF01000059.1"/>
</dbReference>
<dbReference type="SMART" id="SM00052">
    <property type="entry name" value="EAL"/>
    <property type="match status" value="1"/>
</dbReference>